<evidence type="ECO:0000313" key="2">
    <source>
        <dbReference type="Proteomes" id="UP000054166"/>
    </source>
</evidence>
<accession>A0A0C3F6I8</accession>
<dbReference type="STRING" id="765440.A0A0C3F6I8"/>
<dbReference type="AlphaFoldDB" id="A0A0C3F6I8"/>
<keyword evidence="2" id="KW-1185">Reference proteome</keyword>
<proteinExistence type="predicted"/>
<gene>
    <name evidence="1" type="ORF">PILCRDRAFT_9794</name>
</gene>
<dbReference type="InParanoid" id="A0A0C3F6I8"/>
<name>A0A0C3F6I8_PILCF</name>
<evidence type="ECO:0000313" key="1">
    <source>
        <dbReference type="EMBL" id="KIM80260.1"/>
    </source>
</evidence>
<dbReference type="OrthoDB" id="2686745at2759"/>
<dbReference type="HOGENOM" id="CLU_1548196_0_0_1"/>
<dbReference type="EMBL" id="KN833005">
    <property type="protein sequence ID" value="KIM80260.1"/>
    <property type="molecule type" value="Genomic_DNA"/>
</dbReference>
<reference evidence="2" key="2">
    <citation type="submission" date="2015-01" db="EMBL/GenBank/DDBJ databases">
        <title>Evolutionary Origins and Diversification of the Mycorrhizal Mutualists.</title>
        <authorList>
            <consortium name="DOE Joint Genome Institute"/>
            <consortium name="Mycorrhizal Genomics Consortium"/>
            <person name="Kohler A."/>
            <person name="Kuo A."/>
            <person name="Nagy L.G."/>
            <person name="Floudas D."/>
            <person name="Copeland A."/>
            <person name="Barry K.W."/>
            <person name="Cichocki N."/>
            <person name="Veneault-Fourrey C."/>
            <person name="LaButti K."/>
            <person name="Lindquist E.A."/>
            <person name="Lipzen A."/>
            <person name="Lundell T."/>
            <person name="Morin E."/>
            <person name="Murat C."/>
            <person name="Riley R."/>
            <person name="Ohm R."/>
            <person name="Sun H."/>
            <person name="Tunlid A."/>
            <person name="Henrissat B."/>
            <person name="Grigoriev I.V."/>
            <person name="Hibbett D.S."/>
            <person name="Martin F."/>
        </authorList>
    </citation>
    <scope>NUCLEOTIDE SEQUENCE [LARGE SCALE GENOMIC DNA]</scope>
    <source>
        <strain evidence="2">F 1598</strain>
    </source>
</reference>
<protein>
    <submittedName>
        <fullName evidence="1">Uncharacterized protein</fullName>
    </submittedName>
</protein>
<reference evidence="1 2" key="1">
    <citation type="submission" date="2014-04" db="EMBL/GenBank/DDBJ databases">
        <authorList>
            <consortium name="DOE Joint Genome Institute"/>
            <person name="Kuo A."/>
            <person name="Tarkka M."/>
            <person name="Buscot F."/>
            <person name="Kohler A."/>
            <person name="Nagy L.G."/>
            <person name="Floudas D."/>
            <person name="Copeland A."/>
            <person name="Barry K.W."/>
            <person name="Cichocki N."/>
            <person name="Veneault-Fourrey C."/>
            <person name="LaButti K."/>
            <person name="Lindquist E.A."/>
            <person name="Lipzen A."/>
            <person name="Lundell T."/>
            <person name="Morin E."/>
            <person name="Murat C."/>
            <person name="Sun H."/>
            <person name="Tunlid A."/>
            <person name="Henrissat B."/>
            <person name="Grigoriev I.V."/>
            <person name="Hibbett D.S."/>
            <person name="Martin F."/>
            <person name="Nordberg H.P."/>
            <person name="Cantor M.N."/>
            <person name="Hua S.X."/>
        </authorList>
    </citation>
    <scope>NUCLEOTIDE SEQUENCE [LARGE SCALE GENOMIC DNA]</scope>
    <source>
        <strain evidence="1 2">F 1598</strain>
    </source>
</reference>
<organism evidence="1 2">
    <name type="scientific">Piloderma croceum (strain F 1598)</name>
    <dbReference type="NCBI Taxonomy" id="765440"/>
    <lineage>
        <taxon>Eukaryota</taxon>
        <taxon>Fungi</taxon>
        <taxon>Dikarya</taxon>
        <taxon>Basidiomycota</taxon>
        <taxon>Agaricomycotina</taxon>
        <taxon>Agaricomycetes</taxon>
        <taxon>Agaricomycetidae</taxon>
        <taxon>Atheliales</taxon>
        <taxon>Atheliaceae</taxon>
        <taxon>Piloderma</taxon>
    </lineage>
</organism>
<sequence>MPRIETPKHRVQRAFAPFIFKAGFRPERLLTPPPLPWLATFPPHNDGQLPINDSLPNSEGSTASKVVLVKMKRPNGEPGRSGERGFNLKSTLNLPKGIYEDMLEEVNRLANEHLKVAATITNQSQDALEVVYKQLKTTFPVLEERFEGDWPAKAMIQSFLKNTSAKSSTLKSK</sequence>
<dbReference type="Proteomes" id="UP000054166">
    <property type="component" value="Unassembled WGS sequence"/>
</dbReference>